<dbReference type="InterPro" id="IPR029058">
    <property type="entry name" value="AB_hydrolase_fold"/>
</dbReference>
<proteinExistence type="predicted"/>
<dbReference type="OrthoDB" id="69269at2759"/>
<sequence>MSYTDFVWVHHPLTGENPPIGKSSTPWEQTWLVFSKPDQNLLNEALKNEEGNVGVYGDRWVVDLKSRTISPRYWKAAPSEVVRVLWHVDGKPLPEEDSMAIEKWIDEWNGQDYVEGSSSDLLALPDGKNFVEYQESSGSYVIYGSGIGVYLSPRSPLTRGWKDLPTDTGDSALPATDLVFCIHGIGEHFWSQPSQQQAGSPGAFVESIREFRDLINKGRQEGEGRIECLPVVWANIIHEDDTDLVGRIKDITLRSVPVLRSLANDVASDVMFYQSSIYEGKIRRGVVSSINTAVKEYMANADSRGAARPRVSVLGHSLGSVIAYDVVEIQNNDNLPQEYRLQLDSDVHILILCGSPLPLFLTCRGVARSDIVPLSNCSRVYNIFNPTDPVAYRIEPLINPDCKAINPHHVPFYSGGGGIQRHVQVKSAVQSFAESAFEAGVTNALIKPVKNLLGFNEEEKKKYTDAVEKIKKLNRNERIDWVLQDSFIESATEYVAAIASHCKYFGNPGFALFVRDKIVNEPHSSADESESLEAA</sequence>
<accession>A0A7J6LPF7</accession>
<dbReference type="SUPFAM" id="SSF53474">
    <property type="entry name" value="alpha/beta-Hydrolases"/>
    <property type="match status" value="1"/>
</dbReference>
<evidence type="ECO:0000313" key="2">
    <source>
        <dbReference type="EMBL" id="KAF4661087.1"/>
    </source>
</evidence>
<dbReference type="PANTHER" id="PTHR23509:SF10">
    <property type="entry name" value="LD21067P"/>
    <property type="match status" value="1"/>
</dbReference>
<name>A0A7J6LPF7_PERCH</name>
<dbReference type="Proteomes" id="UP000591131">
    <property type="component" value="Unassembled WGS sequence"/>
</dbReference>
<protein>
    <recommendedName>
        <fullName evidence="1">DDHD domain-containing protein</fullName>
    </recommendedName>
</protein>
<evidence type="ECO:0000259" key="1">
    <source>
        <dbReference type="PROSITE" id="PS51043"/>
    </source>
</evidence>
<keyword evidence="3" id="KW-1185">Reference proteome</keyword>
<organism evidence="2 3">
    <name type="scientific">Perkinsus chesapeaki</name>
    <name type="common">Clam parasite</name>
    <name type="synonym">Perkinsus andrewsi</name>
    <dbReference type="NCBI Taxonomy" id="330153"/>
    <lineage>
        <taxon>Eukaryota</taxon>
        <taxon>Sar</taxon>
        <taxon>Alveolata</taxon>
        <taxon>Perkinsozoa</taxon>
        <taxon>Perkinsea</taxon>
        <taxon>Perkinsida</taxon>
        <taxon>Perkinsidae</taxon>
        <taxon>Perkinsus</taxon>
    </lineage>
</organism>
<dbReference type="GO" id="GO:0004620">
    <property type="term" value="F:phospholipase activity"/>
    <property type="evidence" value="ECO:0007669"/>
    <property type="project" value="TreeGrafter"/>
</dbReference>
<gene>
    <name evidence="2" type="ORF">FOL47_006846</name>
</gene>
<dbReference type="GO" id="GO:0005737">
    <property type="term" value="C:cytoplasm"/>
    <property type="evidence" value="ECO:0007669"/>
    <property type="project" value="TreeGrafter"/>
</dbReference>
<dbReference type="SMART" id="SM01127">
    <property type="entry name" value="DDHD"/>
    <property type="match status" value="1"/>
</dbReference>
<feature type="domain" description="DDHD" evidence="1">
    <location>
        <begin position="343"/>
        <end position="520"/>
    </location>
</feature>
<dbReference type="EMBL" id="JAAPAO010000391">
    <property type="protein sequence ID" value="KAF4661087.1"/>
    <property type="molecule type" value="Genomic_DNA"/>
</dbReference>
<evidence type="ECO:0000313" key="3">
    <source>
        <dbReference type="Proteomes" id="UP000591131"/>
    </source>
</evidence>
<dbReference type="InterPro" id="IPR058055">
    <property type="entry name" value="PA-PLA1"/>
</dbReference>
<reference evidence="2 3" key="1">
    <citation type="submission" date="2020-04" db="EMBL/GenBank/DDBJ databases">
        <title>Perkinsus chesapeaki whole genome sequence.</title>
        <authorList>
            <person name="Bogema D.R."/>
        </authorList>
    </citation>
    <scope>NUCLEOTIDE SEQUENCE [LARGE SCALE GENOMIC DNA]</scope>
    <source>
        <strain evidence="2">ATCC PRA-425</strain>
    </source>
</reference>
<dbReference type="Pfam" id="PF02862">
    <property type="entry name" value="DDHD"/>
    <property type="match status" value="2"/>
</dbReference>
<dbReference type="AlphaFoldDB" id="A0A7J6LPF7"/>
<dbReference type="GO" id="GO:0046872">
    <property type="term" value="F:metal ion binding"/>
    <property type="evidence" value="ECO:0007669"/>
    <property type="project" value="InterPro"/>
</dbReference>
<dbReference type="PANTHER" id="PTHR23509">
    <property type="entry name" value="PA-PL1 PHOSPHOLIPASE FAMILY"/>
    <property type="match status" value="1"/>
</dbReference>
<comment type="caution">
    <text evidence="2">The sequence shown here is derived from an EMBL/GenBank/DDBJ whole genome shotgun (WGS) entry which is preliminary data.</text>
</comment>
<dbReference type="InterPro" id="IPR004177">
    <property type="entry name" value="DDHD_dom"/>
</dbReference>
<dbReference type="PROSITE" id="PS51043">
    <property type="entry name" value="DDHD"/>
    <property type="match status" value="1"/>
</dbReference>